<evidence type="ECO:0000256" key="8">
    <source>
        <dbReference type="SAM" id="Phobius"/>
    </source>
</evidence>
<feature type="transmembrane region" description="Helical" evidence="8">
    <location>
        <begin position="302"/>
        <end position="321"/>
    </location>
</feature>
<evidence type="ECO:0000256" key="7">
    <source>
        <dbReference type="ARBA" id="ARBA00023136"/>
    </source>
</evidence>
<reference evidence="9 10" key="1">
    <citation type="submission" date="2013-12" db="EMBL/GenBank/DDBJ databases">
        <authorList>
            <consortium name="DOE Joint Genome Institute"/>
            <person name="Smidt H."/>
            <person name="Huntemann M."/>
            <person name="Han J."/>
            <person name="Chen A."/>
            <person name="Kyrpides N."/>
            <person name="Mavromatis K."/>
            <person name="Markowitz V."/>
            <person name="Palaniappan K."/>
            <person name="Ivanova N."/>
            <person name="Schaumberg A."/>
            <person name="Pati A."/>
            <person name="Liolios K."/>
            <person name="Nordberg H.P."/>
            <person name="Cantor M.N."/>
            <person name="Hua S.X."/>
            <person name="Woyke T."/>
        </authorList>
    </citation>
    <scope>NUCLEOTIDE SEQUENCE [LARGE SCALE GENOMIC DNA]</scope>
    <source>
        <strain evidence="10">DSM 15288</strain>
    </source>
</reference>
<feature type="transmembrane region" description="Helical" evidence="8">
    <location>
        <begin position="183"/>
        <end position="204"/>
    </location>
</feature>
<dbReference type="Proteomes" id="UP000010847">
    <property type="component" value="Chromosome"/>
</dbReference>
<name>W0EAA5_9FIRM</name>
<keyword evidence="6 8" id="KW-1133">Transmembrane helix</keyword>
<keyword evidence="3" id="KW-0813">Transport</keyword>
<dbReference type="Pfam" id="PF03845">
    <property type="entry name" value="Spore_permease"/>
    <property type="match status" value="1"/>
</dbReference>
<dbReference type="HOGENOM" id="CLU_047547_1_2_9"/>
<accession>W0EAA5</accession>
<dbReference type="OrthoDB" id="1675410at2"/>
<comment type="similarity">
    <text evidence="2">Belongs to the amino acid-polyamine-organocation (APC) superfamily. Spore germination protein (SGP) (TC 2.A.3.9) family.</text>
</comment>
<feature type="transmembrane region" description="Helical" evidence="8">
    <location>
        <begin position="118"/>
        <end position="137"/>
    </location>
</feature>
<dbReference type="GO" id="GO:0016020">
    <property type="term" value="C:membrane"/>
    <property type="evidence" value="ECO:0007669"/>
    <property type="project" value="UniProtKB-SubCell"/>
</dbReference>
<evidence type="ECO:0000256" key="3">
    <source>
        <dbReference type="ARBA" id="ARBA00022448"/>
    </source>
</evidence>
<evidence type="ECO:0000313" key="9">
    <source>
        <dbReference type="EMBL" id="AHF06468.1"/>
    </source>
</evidence>
<keyword evidence="10" id="KW-1185">Reference proteome</keyword>
<dbReference type="RefSeq" id="WP_006715012.1">
    <property type="nucleotide sequence ID" value="NZ_CP007032.1"/>
</dbReference>
<proteinExistence type="inferred from homology"/>
<evidence type="ECO:0000256" key="6">
    <source>
        <dbReference type="ARBA" id="ARBA00022989"/>
    </source>
</evidence>
<dbReference type="EMBL" id="CP007032">
    <property type="protein sequence ID" value="AHF06468.1"/>
    <property type="molecule type" value="Genomic_DNA"/>
</dbReference>
<protein>
    <submittedName>
        <fullName evidence="9">Spore germination protein, GRKB</fullName>
    </submittedName>
</protein>
<sequence>MKLENGEISNSQLMLFVLSFLQSMILTINFAYTITKQDTWLAVLVSFTIAILFTLLYLAIALKFPGENLVQINDHVFGPYIGKLISATYLWFFFQYMIHYMYFFNSFWITYIMPETPRLAFLIMFIFVCAMAVRNGIEVIARLSFLFVIIVTVTILVTTILLIGDMKPTNLLPILEVSPLKFIQGVHVILVIPFCDIVAFLFILPYTANKQKIRKPVLIGLSISAIQLLIVVLRDTLILGPRLLIASSASFAVTRQIDVANILTRLDILVAITLLITVFMKVTVFYYVTVLGIAQTLKLRSYIPLVVPIGVITIFIAANLYPSDMEQVYAGQYVWPFNASISEFLVPIVTLIVILIRRLPIKKGENSK</sequence>
<evidence type="ECO:0000313" key="10">
    <source>
        <dbReference type="Proteomes" id="UP000010847"/>
    </source>
</evidence>
<dbReference type="STRING" id="871968.DESME_04885"/>
<dbReference type="AlphaFoldDB" id="W0EAA5"/>
<feature type="transmembrane region" description="Helical" evidence="8">
    <location>
        <begin position="40"/>
        <end position="60"/>
    </location>
</feature>
<evidence type="ECO:0000256" key="1">
    <source>
        <dbReference type="ARBA" id="ARBA00004141"/>
    </source>
</evidence>
<feature type="transmembrane region" description="Helical" evidence="8">
    <location>
        <begin position="12"/>
        <end position="34"/>
    </location>
</feature>
<keyword evidence="4" id="KW-0309">Germination</keyword>
<feature type="transmembrane region" description="Helical" evidence="8">
    <location>
        <begin position="333"/>
        <end position="356"/>
    </location>
</feature>
<organism evidence="9 10">
    <name type="scientific">Desulfitobacterium metallireducens DSM 15288</name>
    <dbReference type="NCBI Taxonomy" id="871968"/>
    <lineage>
        <taxon>Bacteria</taxon>
        <taxon>Bacillati</taxon>
        <taxon>Bacillota</taxon>
        <taxon>Clostridia</taxon>
        <taxon>Eubacteriales</taxon>
        <taxon>Desulfitobacteriaceae</taxon>
        <taxon>Desulfitobacterium</taxon>
    </lineage>
</organism>
<dbReference type="KEGG" id="dmt:DESME_04885"/>
<dbReference type="NCBIfam" id="TIGR00912">
    <property type="entry name" value="2A0309"/>
    <property type="match status" value="1"/>
</dbReference>
<feature type="transmembrane region" description="Helical" evidence="8">
    <location>
        <begin position="144"/>
        <end position="163"/>
    </location>
</feature>
<evidence type="ECO:0000256" key="2">
    <source>
        <dbReference type="ARBA" id="ARBA00007998"/>
    </source>
</evidence>
<dbReference type="GO" id="GO:0009847">
    <property type="term" value="P:spore germination"/>
    <property type="evidence" value="ECO:0007669"/>
    <property type="project" value="InterPro"/>
</dbReference>
<dbReference type="PANTHER" id="PTHR34975:SF2">
    <property type="entry name" value="SPORE GERMINATION PROTEIN A2"/>
    <property type="match status" value="1"/>
</dbReference>
<dbReference type="eggNOG" id="COG0531">
    <property type="taxonomic scope" value="Bacteria"/>
</dbReference>
<evidence type="ECO:0000256" key="5">
    <source>
        <dbReference type="ARBA" id="ARBA00022692"/>
    </source>
</evidence>
<feature type="transmembrane region" description="Helical" evidence="8">
    <location>
        <begin position="268"/>
        <end position="290"/>
    </location>
</feature>
<keyword evidence="7 8" id="KW-0472">Membrane</keyword>
<evidence type="ECO:0000256" key="4">
    <source>
        <dbReference type="ARBA" id="ARBA00022544"/>
    </source>
</evidence>
<dbReference type="InterPro" id="IPR004761">
    <property type="entry name" value="Spore_GerAB"/>
</dbReference>
<feature type="transmembrane region" description="Helical" evidence="8">
    <location>
        <begin position="216"/>
        <end position="233"/>
    </location>
</feature>
<gene>
    <name evidence="9" type="ORF">DESME_04885</name>
</gene>
<keyword evidence="5 8" id="KW-0812">Transmembrane</keyword>
<dbReference type="PANTHER" id="PTHR34975">
    <property type="entry name" value="SPORE GERMINATION PROTEIN A2"/>
    <property type="match status" value="1"/>
</dbReference>
<comment type="subcellular location">
    <subcellularLocation>
        <location evidence="1">Membrane</location>
        <topology evidence="1">Multi-pass membrane protein</topology>
    </subcellularLocation>
</comment>
<feature type="transmembrane region" description="Helical" evidence="8">
    <location>
        <begin position="80"/>
        <end position="98"/>
    </location>
</feature>